<accession>A0A183LA35</accession>
<proteinExistence type="predicted"/>
<name>A0A183LA35_9TREM</name>
<evidence type="ECO:0000313" key="1">
    <source>
        <dbReference type="EMBL" id="VDO48903.1"/>
    </source>
</evidence>
<dbReference type="AlphaFoldDB" id="A0A183LA35"/>
<dbReference type="EMBL" id="UZAI01000127">
    <property type="protein sequence ID" value="VDO48903.1"/>
    <property type="molecule type" value="Genomic_DNA"/>
</dbReference>
<reference evidence="1 2" key="1">
    <citation type="submission" date="2018-11" db="EMBL/GenBank/DDBJ databases">
        <authorList>
            <consortium name="Pathogen Informatics"/>
        </authorList>
    </citation>
    <scope>NUCLEOTIDE SEQUENCE [LARGE SCALE GENOMIC DNA]</scope>
    <source>
        <strain evidence="1 2">Zambia</strain>
    </source>
</reference>
<dbReference type="Proteomes" id="UP000277204">
    <property type="component" value="Unassembled WGS sequence"/>
</dbReference>
<gene>
    <name evidence="1" type="ORF">SMRZ_LOCUS660</name>
</gene>
<organism evidence="1 2">
    <name type="scientific">Schistosoma margrebowiei</name>
    <dbReference type="NCBI Taxonomy" id="48269"/>
    <lineage>
        <taxon>Eukaryota</taxon>
        <taxon>Metazoa</taxon>
        <taxon>Spiralia</taxon>
        <taxon>Lophotrochozoa</taxon>
        <taxon>Platyhelminthes</taxon>
        <taxon>Trematoda</taxon>
        <taxon>Digenea</taxon>
        <taxon>Strigeidida</taxon>
        <taxon>Schistosomatoidea</taxon>
        <taxon>Schistosomatidae</taxon>
        <taxon>Schistosoma</taxon>
    </lineage>
</organism>
<sequence length="77" mass="8412">MAQQAGGVRVSQVPGGRRLLLPRQFDGAMKVSAPQTRHFDGEYGTDCRDGECCTASMNHHKNDCFKGGDECGVSYLY</sequence>
<keyword evidence="2" id="KW-1185">Reference proteome</keyword>
<evidence type="ECO:0000313" key="2">
    <source>
        <dbReference type="Proteomes" id="UP000277204"/>
    </source>
</evidence>
<protein>
    <submittedName>
        <fullName evidence="1">Uncharacterized protein</fullName>
    </submittedName>
</protein>